<dbReference type="KEGG" id="bbae:FRD01_16875"/>
<gene>
    <name evidence="1" type="ORF">FRD01_16875</name>
</gene>
<keyword evidence="2" id="KW-1185">Reference proteome</keyword>
<dbReference type="AlphaFoldDB" id="A0A5B8XSE9"/>
<organism evidence="1 2">
    <name type="scientific">Microvenator marinus</name>
    <dbReference type="NCBI Taxonomy" id="2600177"/>
    <lineage>
        <taxon>Bacteria</taxon>
        <taxon>Deltaproteobacteria</taxon>
        <taxon>Bradymonadales</taxon>
        <taxon>Microvenatoraceae</taxon>
        <taxon>Microvenator</taxon>
    </lineage>
</organism>
<dbReference type="RefSeq" id="WP_146961701.1">
    <property type="nucleotide sequence ID" value="NZ_CP042467.1"/>
</dbReference>
<dbReference type="OrthoDB" id="5512532at2"/>
<dbReference type="Proteomes" id="UP000321595">
    <property type="component" value="Chromosome"/>
</dbReference>
<proteinExistence type="predicted"/>
<protein>
    <submittedName>
        <fullName evidence="1">Uncharacterized protein</fullName>
    </submittedName>
</protein>
<evidence type="ECO:0000313" key="2">
    <source>
        <dbReference type="Proteomes" id="UP000321595"/>
    </source>
</evidence>
<sequence>MSKLSPLQRTKKEFGSKKELAAKVSAFLTKPEEEEQAAFEHRVSTMSNAKLLRLWDAQQTLEKKFGSVEALAEKITRARFNGLNADYQRKISGFGVPKLLDLARQHGVK</sequence>
<reference evidence="1 2" key="1">
    <citation type="submission" date="2019-08" db="EMBL/GenBank/DDBJ databases">
        <authorList>
            <person name="Liang Q."/>
        </authorList>
    </citation>
    <scope>NUCLEOTIDE SEQUENCE [LARGE SCALE GENOMIC DNA]</scope>
    <source>
        <strain evidence="1 2">V1718</strain>
    </source>
</reference>
<name>A0A5B8XSE9_9DELT</name>
<dbReference type="EMBL" id="CP042467">
    <property type="protein sequence ID" value="QED28882.1"/>
    <property type="molecule type" value="Genomic_DNA"/>
</dbReference>
<evidence type="ECO:0000313" key="1">
    <source>
        <dbReference type="EMBL" id="QED28882.1"/>
    </source>
</evidence>
<accession>A0A5B8XSE9</accession>